<dbReference type="EMBL" id="JAUKTV010000023">
    <property type="protein sequence ID" value="KAK0702867.1"/>
    <property type="molecule type" value="Genomic_DNA"/>
</dbReference>
<proteinExistence type="predicted"/>
<dbReference type="AlphaFoldDB" id="A0AA39ZSK4"/>
<protein>
    <submittedName>
        <fullName evidence="2">Uncharacterized protein</fullName>
    </submittedName>
</protein>
<evidence type="ECO:0000313" key="2">
    <source>
        <dbReference type="EMBL" id="KAK0702867.1"/>
    </source>
</evidence>
<evidence type="ECO:0000256" key="1">
    <source>
        <dbReference type="SAM" id="MobiDB-lite"/>
    </source>
</evidence>
<feature type="compositionally biased region" description="Basic and acidic residues" evidence="1">
    <location>
        <begin position="191"/>
        <end position="202"/>
    </location>
</feature>
<gene>
    <name evidence="2" type="ORF">B0T21DRAFT_353335</name>
</gene>
<comment type="caution">
    <text evidence="2">The sequence shown here is derived from an EMBL/GenBank/DDBJ whole genome shotgun (WGS) entry which is preliminary data.</text>
</comment>
<feature type="region of interest" description="Disordered" evidence="1">
    <location>
        <begin position="69"/>
        <end position="89"/>
    </location>
</feature>
<dbReference type="Proteomes" id="UP001172159">
    <property type="component" value="Unassembled WGS sequence"/>
</dbReference>
<reference evidence="2" key="1">
    <citation type="submission" date="2023-06" db="EMBL/GenBank/DDBJ databases">
        <title>Genome-scale phylogeny and comparative genomics of the fungal order Sordariales.</title>
        <authorList>
            <consortium name="Lawrence Berkeley National Laboratory"/>
            <person name="Hensen N."/>
            <person name="Bonometti L."/>
            <person name="Westerberg I."/>
            <person name="Brannstrom I.O."/>
            <person name="Guillou S."/>
            <person name="Cros-Aarteil S."/>
            <person name="Calhoun S."/>
            <person name="Haridas S."/>
            <person name="Kuo A."/>
            <person name="Mondo S."/>
            <person name="Pangilinan J."/>
            <person name="Riley R."/>
            <person name="Labutti K."/>
            <person name="Andreopoulos B."/>
            <person name="Lipzen A."/>
            <person name="Chen C."/>
            <person name="Yanf M."/>
            <person name="Daum C."/>
            <person name="Ng V."/>
            <person name="Clum A."/>
            <person name="Steindorff A."/>
            <person name="Ohm R."/>
            <person name="Martin F."/>
            <person name="Silar P."/>
            <person name="Natvig D."/>
            <person name="Lalanne C."/>
            <person name="Gautier V."/>
            <person name="Ament-Velasquez S.L."/>
            <person name="Kruys A."/>
            <person name="Hutchinson M.I."/>
            <person name="Powell A.J."/>
            <person name="Barry K."/>
            <person name="Miller A.N."/>
            <person name="Grigoriev I.V."/>
            <person name="Debuchy R."/>
            <person name="Gladieux P."/>
            <person name="Thoren M.H."/>
            <person name="Johannesson H."/>
        </authorList>
    </citation>
    <scope>NUCLEOTIDE SEQUENCE</scope>
    <source>
        <strain evidence="2">CBS 540.89</strain>
    </source>
</reference>
<name>A0AA39ZSK4_9PEZI</name>
<accession>A0AA39ZSK4</accession>
<organism evidence="2 3">
    <name type="scientific">Apiosordaria backusii</name>
    <dbReference type="NCBI Taxonomy" id="314023"/>
    <lineage>
        <taxon>Eukaryota</taxon>
        <taxon>Fungi</taxon>
        <taxon>Dikarya</taxon>
        <taxon>Ascomycota</taxon>
        <taxon>Pezizomycotina</taxon>
        <taxon>Sordariomycetes</taxon>
        <taxon>Sordariomycetidae</taxon>
        <taxon>Sordariales</taxon>
        <taxon>Lasiosphaeriaceae</taxon>
        <taxon>Apiosordaria</taxon>
    </lineage>
</organism>
<sequence>MTTTAMVASRLRYNFITFWAHNRVPHGVDDGGKHMSGIGDAKDFPVSIGRISMSFESSSHKVRSTVTYGEHKREQTNFSESGLRSGRGRRANIDATGGLSGCPSTPAFGFEQDQGMDGVGAIRSSHCSHVLIGRGMGGTQHLPEEGVELILIAADPEGKKDAEVRGPWLGCQSSARPEHTKPSNGAPSRVTQDRQANDHPHRAIRDTTPYCIVIWPRIGSSSREVVSLKAEFIFFLRSRRSFTPALHMLPRFHFEPKAVSLLCSRTVSRLDNDDGRCWGHRNDKAPSITWRWGKVIESTMLSPLPCLDTWECMHGSS</sequence>
<feature type="region of interest" description="Disordered" evidence="1">
    <location>
        <begin position="161"/>
        <end position="202"/>
    </location>
</feature>
<evidence type="ECO:0000313" key="3">
    <source>
        <dbReference type="Proteomes" id="UP001172159"/>
    </source>
</evidence>
<keyword evidence="3" id="KW-1185">Reference proteome</keyword>